<proteinExistence type="predicted"/>
<dbReference type="Gene3D" id="3.30.1050.10">
    <property type="entry name" value="SCP2 sterol-binding domain"/>
    <property type="match status" value="1"/>
</dbReference>
<gene>
    <name evidence="2" type="ORF">GCM10023081_22780</name>
</gene>
<dbReference type="InterPro" id="IPR036527">
    <property type="entry name" value="SCP2_sterol-bd_dom_sf"/>
</dbReference>
<evidence type="ECO:0000313" key="3">
    <source>
        <dbReference type="Proteomes" id="UP001500752"/>
    </source>
</evidence>
<protein>
    <recommendedName>
        <fullName evidence="1">SCP2 domain-containing protein</fullName>
    </recommendedName>
</protein>
<keyword evidence="3" id="KW-1185">Reference proteome</keyword>
<dbReference type="Proteomes" id="UP001500752">
    <property type="component" value="Unassembled WGS sequence"/>
</dbReference>
<evidence type="ECO:0000313" key="2">
    <source>
        <dbReference type="EMBL" id="GAA3684606.1"/>
    </source>
</evidence>
<dbReference type="InterPro" id="IPR003033">
    <property type="entry name" value="SCP2_sterol-bd_dom"/>
</dbReference>
<dbReference type="Pfam" id="PF02036">
    <property type="entry name" value="SCP2"/>
    <property type="match status" value="1"/>
</dbReference>
<organism evidence="2 3">
    <name type="scientific">Arthrobacter ginkgonis</name>
    <dbReference type="NCBI Taxonomy" id="1630594"/>
    <lineage>
        <taxon>Bacteria</taxon>
        <taxon>Bacillati</taxon>
        <taxon>Actinomycetota</taxon>
        <taxon>Actinomycetes</taxon>
        <taxon>Micrococcales</taxon>
        <taxon>Micrococcaceae</taxon>
        <taxon>Arthrobacter</taxon>
    </lineage>
</organism>
<comment type="caution">
    <text evidence="2">The sequence shown here is derived from an EMBL/GenBank/DDBJ whole genome shotgun (WGS) entry which is preliminary data.</text>
</comment>
<evidence type="ECO:0000259" key="1">
    <source>
        <dbReference type="Pfam" id="PF02036"/>
    </source>
</evidence>
<dbReference type="SUPFAM" id="SSF55718">
    <property type="entry name" value="SCP-like"/>
    <property type="match status" value="1"/>
</dbReference>
<accession>A0ABP7CBA9</accession>
<feature type="domain" description="SCP2" evidence="1">
    <location>
        <begin position="22"/>
        <end position="115"/>
    </location>
</feature>
<sequence>MTTSASGKAPTDDPVAAFFDELARRGYEPLLRKVSGRVRFDLVDGSNLEPRLVVIDKGKLTVTGDSAEAECTIRGELPVFKELVSGRRNFVAAVLRGALACQGDLELMFAIQRIFPAPPRGWDPTADTRSG</sequence>
<name>A0ABP7CBA9_9MICC</name>
<reference evidence="3" key="1">
    <citation type="journal article" date="2019" name="Int. J. Syst. Evol. Microbiol.">
        <title>The Global Catalogue of Microorganisms (GCM) 10K type strain sequencing project: providing services to taxonomists for standard genome sequencing and annotation.</title>
        <authorList>
            <consortium name="The Broad Institute Genomics Platform"/>
            <consortium name="The Broad Institute Genome Sequencing Center for Infectious Disease"/>
            <person name="Wu L."/>
            <person name="Ma J."/>
        </authorList>
    </citation>
    <scope>NUCLEOTIDE SEQUENCE [LARGE SCALE GENOMIC DNA]</scope>
    <source>
        <strain evidence="3">JCM 30742</strain>
    </source>
</reference>
<dbReference type="EMBL" id="BAABEO010000015">
    <property type="protein sequence ID" value="GAA3684606.1"/>
    <property type="molecule type" value="Genomic_DNA"/>
</dbReference>